<gene>
    <name evidence="3" type="ORF">QCA50_010100</name>
</gene>
<feature type="transmembrane region" description="Helical" evidence="1">
    <location>
        <begin position="37"/>
        <end position="59"/>
    </location>
</feature>
<keyword evidence="1" id="KW-0472">Membrane</keyword>
<name>A0AAW0G9D9_9APHY</name>
<dbReference type="InterPro" id="IPR045338">
    <property type="entry name" value="DUF6535"/>
</dbReference>
<evidence type="ECO:0000313" key="3">
    <source>
        <dbReference type="EMBL" id="KAK7686502.1"/>
    </source>
</evidence>
<keyword evidence="1" id="KW-0812">Transmembrane</keyword>
<proteinExistence type="predicted"/>
<feature type="domain" description="DUF6535" evidence="2">
    <location>
        <begin position="15"/>
        <end position="68"/>
    </location>
</feature>
<dbReference type="EMBL" id="JASBNA010000016">
    <property type="protein sequence ID" value="KAK7686502.1"/>
    <property type="molecule type" value="Genomic_DNA"/>
</dbReference>
<dbReference type="Pfam" id="PF20153">
    <property type="entry name" value="DUF6535"/>
    <property type="match status" value="1"/>
</dbReference>
<dbReference type="Proteomes" id="UP001385951">
    <property type="component" value="Unassembled WGS sequence"/>
</dbReference>
<organism evidence="3 4">
    <name type="scientific">Cerrena zonata</name>
    <dbReference type="NCBI Taxonomy" id="2478898"/>
    <lineage>
        <taxon>Eukaryota</taxon>
        <taxon>Fungi</taxon>
        <taxon>Dikarya</taxon>
        <taxon>Basidiomycota</taxon>
        <taxon>Agaricomycotina</taxon>
        <taxon>Agaricomycetes</taxon>
        <taxon>Polyporales</taxon>
        <taxon>Cerrenaceae</taxon>
        <taxon>Cerrena</taxon>
    </lineage>
</organism>
<accession>A0AAW0G9D9</accession>
<evidence type="ECO:0000259" key="2">
    <source>
        <dbReference type="Pfam" id="PF20153"/>
    </source>
</evidence>
<evidence type="ECO:0000313" key="4">
    <source>
        <dbReference type="Proteomes" id="UP001385951"/>
    </source>
</evidence>
<reference evidence="3 4" key="1">
    <citation type="submission" date="2022-09" db="EMBL/GenBank/DDBJ databases">
        <authorList>
            <person name="Palmer J.M."/>
        </authorList>
    </citation>
    <scope>NUCLEOTIDE SEQUENCE [LARGE SCALE GENOMIC DNA]</scope>
    <source>
        <strain evidence="3 4">DSM 7382</strain>
    </source>
</reference>
<comment type="caution">
    <text evidence="3">The sequence shown here is derived from an EMBL/GenBank/DDBJ whole genome shotgun (WGS) entry which is preliminary data.</text>
</comment>
<keyword evidence="4" id="KW-1185">Reference proteome</keyword>
<keyword evidence="1" id="KW-1133">Transmembrane helix</keyword>
<evidence type="ECO:0000256" key="1">
    <source>
        <dbReference type="SAM" id="Phobius"/>
    </source>
</evidence>
<protein>
    <recommendedName>
        <fullName evidence="2">DUF6535 domain-containing protein</fullName>
    </recommendedName>
</protein>
<sequence length="161" mass="17777">MEPMGSSKAWPIAAMASAVRKLHEDKVKDYKEYIDTLLVFAGLFSAVTSAFLIESYMLLKPDTSETTRVIGRDGGLKPVLCSIRTECAGATSILIQEQESSMGSGYISQLFQGEDSPARSVTSEGTRTITQIQMSYKEVGFLITNAGMDKQTPRIWIYLYL</sequence>
<dbReference type="AlphaFoldDB" id="A0AAW0G9D9"/>